<accession>A0A346PG36</accession>
<dbReference type="Proteomes" id="UP000258707">
    <property type="component" value="Chromosome"/>
</dbReference>
<sequence>MVDLTAFGLEPQEASAGDESDDVNRDAAEVWSACVDCEYAGYDVKERTRYTVPLCPTCFADREGLQ</sequence>
<proteinExistence type="predicted"/>
<organism evidence="2 3">
    <name type="scientific">Natrarchaeobaculum sulfurireducens</name>
    <dbReference type="NCBI Taxonomy" id="2044521"/>
    <lineage>
        <taxon>Archaea</taxon>
        <taxon>Methanobacteriati</taxon>
        <taxon>Methanobacteriota</taxon>
        <taxon>Stenosarchaea group</taxon>
        <taxon>Halobacteria</taxon>
        <taxon>Halobacteriales</taxon>
        <taxon>Natrialbaceae</taxon>
        <taxon>Natrarchaeobaculum</taxon>
    </lineage>
</organism>
<evidence type="ECO:0000313" key="3">
    <source>
        <dbReference type="Proteomes" id="UP000258707"/>
    </source>
</evidence>
<reference evidence="3" key="1">
    <citation type="submission" date="2017-10" db="EMBL/GenBank/DDBJ databases">
        <title>Phenotypic and genomic properties of facultatively anaerobic sulfur-reducing natronoarchaea from hypersaline soda lakes.</title>
        <authorList>
            <person name="Sorokin D.Y."/>
            <person name="Kublanov I.V."/>
            <person name="Roman P."/>
            <person name="Sinninghe Damste J.S."/>
            <person name="Golyshin P.N."/>
            <person name="Rojo D."/>
            <person name="Ciordia S."/>
            <person name="Mena Md.C."/>
            <person name="Ferrer M."/>
            <person name="Messina E."/>
            <person name="Smedile F."/>
            <person name="La Spada G."/>
            <person name="La Cono V."/>
            <person name="Yakimov M.M."/>
        </authorList>
    </citation>
    <scope>NUCLEOTIDE SEQUENCE [LARGE SCALE GENOMIC DNA]</scope>
    <source>
        <strain evidence="3">AArc1</strain>
    </source>
</reference>
<evidence type="ECO:0000313" key="2">
    <source>
        <dbReference type="EMBL" id="AXR78481.1"/>
    </source>
</evidence>
<feature type="region of interest" description="Disordered" evidence="1">
    <location>
        <begin position="1"/>
        <end position="24"/>
    </location>
</feature>
<dbReference type="KEGG" id="nan:AArc1_2165"/>
<evidence type="ECO:0000256" key="1">
    <source>
        <dbReference type="SAM" id="MobiDB-lite"/>
    </source>
</evidence>
<dbReference type="GeneID" id="37638952"/>
<dbReference type="RefSeq" id="WP_117364550.1">
    <property type="nucleotide sequence ID" value="NZ_CP024047.1"/>
</dbReference>
<protein>
    <submittedName>
        <fullName evidence="2">Uncharacterized protein</fullName>
    </submittedName>
</protein>
<name>A0A346PG36_9EURY</name>
<dbReference type="EMBL" id="CP024047">
    <property type="protein sequence ID" value="AXR78481.1"/>
    <property type="molecule type" value="Genomic_DNA"/>
</dbReference>
<dbReference type="AlphaFoldDB" id="A0A346PG36"/>
<gene>
    <name evidence="2" type="ORF">AArc1_2165</name>
</gene>